<organism evidence="3">
    <name type="scientific">Strongyloides ratti</name>
    <name type="common">Parasitic roundworm</name>
    <dbReference type="NCBI Taxonomy" id="34506"/>
    <lineage>
        <taxon>Eukaryota</taxon>
        <taxon>Metazoa</taxon>
        <taxon>Ecdysozoa</taxon>
        <taxon>Nematoda</taxon>
        <taxon>Chromadorea</taxon>
        <taxon>Rhabditida</taxon>
        <taxon>Tylenchina</taxon>
        <taxon>Panagrolaimomorpha</taxon>
        <taxon>Strongyloidoidea</taxon>
        <taxon>Strongyloididae</taxon>
        <taxon>Strongyloides</taxon>
    </lineage>
</organism>
<dbReference type="EMBL" id="LN609529">
    <property type="protein sequence ID" value="CEF67892.1"/>
    <property type="molecule type" value="Genomic_DNA"/>
</dbReference>
<dbReference type="CTD" id="36380257"/>
<dbReference type="STRING" id="34506.A0A090LDQ1"/>
<feature type="domain" description="BTB" evidence="2">
    <location>
        <begin position="47"/>
        <end position="111"/>
    </location>
</feature>
<dbReference type="WBParaSite" id="SRAE_2000255400.1">
    <property type="protein sequence ID" value="SRAE_2000255400.1"/>
    <property type="gene ID" value="WBGene00262764"/>
</dbReference>
<feature type="compositionally biased region" description="Basic residues" evidence="1">
    <location>
        <begin position="214"/>
        <end position="225"/>
    </location>
</feature>
<dbReference type="GO" id="GO:0000978">
    <property type="term" value="F:RNA polymerase II cis-regulatory region sequence-specific DNA binding"/>
    <property type="evidence" value="ECO:0007669"/>
    <property type="project" value="TreeGrafter"/>
</dbReference>
<dbReference type="PROSITE" id="PS50097">
    <property type="entry name" value="BTB"/>
    <property type="match status" value="1"/>
</dbReference>
<feature type="compositionally biased region" description="Acidic residues" evidence="1">
    <location>
        <begin position="298"/>
        <end position="308"/>
    </location>
</feature>
<feature type="compositionally biased region" description="Basic and acidic residues" evidence="1">
    <location>
        <begin position="157"/>
        <end position="175"/>
    </location>
</feature>
<evidence type="ECO:0000259" key="2">
    <source>
        <dbReference type="PROSITE" id="PS50097"/>
    </source>
</evidence>
<feature type="compositionally biased region" description="Basic and acidic residues" evidence="1">
    <location>
        <begin position="201"/>
        <end position="213"/>
    </location>
</feature>
<protein>
    <submittedName>
        <fullName evidence="3 5">BTB/POZ-like domain and BTB/POZ fold domain and BTB/POZ domain-containing protein</fullName>
    </submittedName>
</protein>
<dbReference type="SMART" id="SM00225">
    <property type="entry name" value="BTB"/>
    <property type="match status" value="1"/>
</dbReference>
<evidence type="ECO:0000256" key="1">
    <source>
        <dbReference type="SAM" id="MobiDB-lite"/>
    </source>
</evidence>
<dbReference type="Proteomes" id="UP000035682">
    <property type="component" value="Unplaced"/>
</dbReference>
<evidence type="ECO:0000313" key="3">
    <source>
        <dbReference type="EMBL" id="CEF67892.1"/>
    </source>
</evidence>
<reference evidence="5" key="2">
    <citation type="submission" date="2020-12" db="UniProtKB">
        <authorList>
            <consortium name="WormBaseParasite"/>
        </authorList>
    </citation>
    <scope>IDENTIFICATION</scope>
</reference>
<dbReference type="SUPFAM" id="SSF54695">
    <property type="entry name" value="POZ domain"/>
    <property type="match status" value="1"/>
</dbReference>
<reference evidence="3 4" key="1">
    <citation type="submission" date="2014-09" db="EMBL/GenBank/DDBJ databases">
        <authorList>
            <person name="Martin A.A."/>
        </authorList>
    </citation>
    <scope>NUCLEOTIDE SEQUENCE</scope>
    <source>
        <strain evidence="4">ED321</strain>
        <strain evidence="3">ED321 Heterogonic</strain>
    </source>
</reference>
<dbReference type="GeneID" id="36380257"/>
<proteinExistence type="predicted"/>
<dbReference type="PANTHER" id="PTHR46105">
    <property type="entry name" value="AGAP004733-PA"/>
    <property type="match status" value="1"/>
</dbReference>
<dbReference type="Pfam" id="PF00651">
    <property type="entry name" value="BTB"/>
    <property type="match status" value="1"/>
</dbReference>
<gene>
    <name evidence="3 5 6" type="ORF">SRAE_2000255400</name>
</gene>
<dbReference type="PANTHER" id="PTHR46105:SF28">
    <property type="entry name" value="ZINC FINGER PROTEIN 37-LIKE"/>
    <property type="match status" value="1"/>
</dbReference>
<evidence type="ECO:0000313" key="5">
    <source>
        <dbReference type="WBParaSite" id="SRAE_2000255400.1"/>
    </source>
</evidence>
<dbReference type="AlphaFoldDB" id="A0A090LDQ1"/>
<dbReference type="WormBase" id="SRAE_2000255400">
    <property type="protein sequence ID" value="SRP09151"/>
    <property type="gene ID" value="WBGene00262764"/>
</dbReference>
<evidence type="ECO:0000313" key="6">
    <source>
        <dbReference type="WormBase" id="SRAE_2000255400"/>
    </source>
</evidence>
<sequence length="308" mass="36121">MAGKTNKDTNIINSTKTYDIIEDDTKYTNTILSRLYTDYRKQNLDSCDIQIIINGSKSIYTHKVILQTYSNFFRKMMGTEKIVSLNDPEVNLKTMKLLLRYLYKGVFKTNSEKYFLRVMHLAKKLETRDLYKALSNYHKNSSGIFDKVNKESKRKSSQTDKSIRNINKENKIDKQQKKRSKSNKILAMDDKHSFSKKRINNKMDDSQNKDSRQSKKTRKSTRKTNPKMMKNSIGEKEKNISKVSSPKKNPSKKEKNISKVSSPKKNSSKKEKNFYDNYDSHPLMYSGQQDLYRISYSDDYDDDDDSEN</sequence>
<feature type="region of interest" description="Disordered" evidence="1">
    <location>
        <begin position="146"/>
        <end position="308"/>
    </location>
</feature>
<dbReference type="Gene3D" id="3.30.710.10">
    <property type="entry name" value="Potassium Channel Kv1.1, Chain A"/>
    <property type="match status" value="1"/>
</dbReference>
<dbReference type="RefSeq" id="XP_024507092.1">
    <property type="nucleotide sequence ID" value="XM_024653635.1"/>
</dbReference>
<evidence type="ECO:0000313" key="4">
    <source>
        <dbReference type="Proteomes" id="UP000035682"/>
    </source>
</evidence>
<dbReference type="GO" id="GO:0000981">
    <property type="term" value="F:DNA-binding transcription factor activity, RNA polymerase II-specific"/>
    <property type="evidence" value="ECO:0007669"/>
    <property type="project" value="TreeGrafter"/>
</dbReference>
<dbReference type="InterPro" id="IPR050457">
    <property type="entry name" value="ZnFinger_BTB_dom_contain"/>
</dbReference>
<dbReference type="InterPro" id="IPR000210">
    <property type="entry name" value="BTB/POZ_dom"/>
</dbReference>
<keyword evidence="4" id="KW-1185">Reference proteome</keyword>
<dbReference type="OrthoDB" id="6482909at2759"/>
<dbReference type="InterPro" id="IPR011333">
    <property type="entry name" value="SKP1/BTB/POZ_sf"/>
</dbReference>
<name>A0A090LDQ1_STRRB</name>
<accession>A0A090LDQ1</accession>